<dbReference type="Gene3D" id="1.10.357.40">
    <property type="entry name" value="YbiA-like"/>
    <property type="match status" value="1"/>
</dbReference>
<name>J4GR26_9APHY</name>
<dbReference type="CDD" id="cd15457">
    <property type="entry name" value="NADAR"/>
    <property type="match status" value="1"/>
</dbReference>
<dbReference type="AlphaFoldDB" id="J4GR26"/>
<dbReference type="GeneID" id="24098251"/>
<feature type="domain" description="NADAR" evidence="2">
    <location>
        <begin position="400"/>
        <end position="526"/>
    </location>
</feature>
<dbReference type="HOGENOM" id="CLU_589290_0_0_1"/>
<feature type="compositionally biased region" description="Pro residues" evidence="1">
    <location>
        <begin position="170"/>
        <end position="186"/>
    </location>
</feature>
<dbReference type="InterPro" id="IPR012816">
    <property type="entry name" value="NADAR"/>
</dbReference>
<dbReference type="RefSeq" id="XP_012182623.1">
    <property type="nucleotide sequence ID" value="XM_012327233.1"/>
</dbReference>
<evidence type="ECO:0000313" key="4">
    <source>
        <dbReference type="Proteomes" id="UP000006352"/>
    </source>
</evidence>
<dbReference type="SUPFAM" id="SSF143990">
    <property type="entry name" value="YbiA-like"/>
    <property type="match status" value="1"/>
</dbReference>
<evidence type="ECO:0000256" key="1">
    <source>
        <dbReference type="SAM" id="MobiDB-lite"/>
    </source>
</evidence>
<protein>
    <recommendedName>
        <fullName evidence="2">NADAR domain-containing protein</fullName>
    </recommendedName>
</protein>
<dbReference type="InParanoid" id="J4GR26"/>
<reference evidence="3 4" key="1">
    <citation type="journal article" date="2012" name="Appl. Environ. Microbiol.">
        <title>Short-read sequencing for genomic analysis of the brown rot fungus Fibroporia radiculosa.</title>
        <authorList>
            <person name="Tang J.D."/>
            <person name="Perkins A.D."/>
            <person name="Sonstegard T.S."/>
            <person name="Schroeder S.G."/>
            <person name="Burgess S.C."/>
            <person name="Diehl S.V."/>
        </authorList>
    </citation>
    <scope>NUCLEOTIDE SEQUENCE [LARGE SCALE GENOMIC DNA]</scope>
    <source>
        <strain evidence="3 4">TFFH 294</strain>
    </source>
</reference>
<keyword evidence="4" id="KW-1185">Reference proteome</keyword>
<evidence type="ECO:0000259" key="2">
    <source>
        <dbReference type="Pfam" id="PF08719"/>
    </source>
</evidence>
<feature type="region of interest" description="Disordered" evidence="1">
    <location>
        <begin position="159"/>
        <end position="196"/>
    </location>
</feature>
<gene>
    <name evidence="3" type="ORF">FIBRA_05469</name>
</gene>
<dbReference type="InterPro" id="IPR037238">
    <property type="entry name" value="YbiA-like_sf"/>
</dbReference>
<accession>J4GR26</accession>
<sequence>MGNNTSRPGGYPGDSIYPHPNAFQPPTKSRRQRPWYKSKRDDDVYDYDYNQNIQPQMQQFPQSLSFRPEQYRLAQTPPPLMHFPRPPHNTSRPVIPTIPNVNATNVVPNIVPNSGRMRVRTRTQTPAIYAQDDPAMTMPQPVIPNIAGQQTNNAPVIPQMPQQSAMPEPVQFPEPQVPDSAFPPPQNSRLAPGQYGPYSVPETPLNNPLPEPPKDIFEMSPYVSLLAELRKPVDESTIKRNIIIPGSQPMHINVGADYRTAPRTGTRRHRRKGSLLNVFGSRRRRDEIDDDDDVGAPPILAQPAMYAVPTMQQMSDGNPAFMYNIPSQMMQVAADGGAVPIPVQGATPMPAGMPGPDTWRGPSPARIHTPTPGRMATPAPARPVMKVDPGNELAGLIHWSPHRVHYNSKSYPTAFHLLEAMKFIDHRPDIAERIRTSGSVEEARAVSVASHHDMRPDWENVLLDKMDEILYQKMIQYPTLRAVLLSTDIADLVFNDRNDNFWGDGPLGQGANQLGKALVRLRERLKAEGFGT</sequence>
<feature type="region of interest" description="Disordered" evidence="1">
    <location>
        <begin position="1"/>
        <end position="42"/>
    </location>
</feature>
<dbReference type="Proteomes" id="UP000006352">
    <property type="component" value="Unassembled WGS sequence"/>
</dbReference>
<dbReference type="Pfam" id="PF08719">
    <property type="entry name" value="NADAR"/>
    <property type="match status" value="1"/>
</dbReference>
<proteinExistence type="predicted"/>
<dbReference type="STRING" id="599839.J4GR26"/>
<evidence type="ECO:0000313" key="3">
    <source>
        <dbReference type="EMBL" id="CCM03340.1"/>
    </source>
</evidence>
<dbReference type="OrthoDB" id="206452at2759"/>
<organism evidence="3 4">
    <name type="scientific">Fibroporia radiculosa</name>
    <dbReference type="NCBI Taxonomy" id="599839"/>
    <lineage>
        <taxon>Eukaryota</taxon>
        <taxon>Fungi</taxon>
        <taxon>Dikarya</taxon>
        <taxon>Basidiomycota</taxon>
        <taxon>Agaricomycotina</taxon>
        <taxon>Agaricomycetes</taxon>
        <taxon>Polyporales</taxon>
        <taxon>Fibroporiaceae</taxon>
        <taxon>Fibroporia</taxon>
    </lineage>
</organism>
<dbReference type="EMBL" id="HE797111">
    <property type="protein sequence ID" value="CCM03340.1"/>
    <property type="molecule type" value="Genomic_DNA"/>
</dbReference>
<feature type="compositionally biased region" description="Basic residues" evidence="1">
    <location>
        <begin position="28"/>
        <end position="37"/>
    </location>
</feature>